<sequence length="114" mass="12258">MIASLELRSIALSASAKSRPVGDEGGFDLGSLVLEWKNVARITSGKILNVKFFPCVERTVVVAGNDSGNLLFWDVDCGNEGGNGVYLYHPHTGPVSGISIRPSVLLKVDFLHFI</sequence>
<reference evidence="3 4" key="1">
    <citation type="submission" date="2024-01" db="EMBL/GenBank/DDBJ databases">
        <title>Genome assemblies of Stephania.</title>
        <authorList>
            <person name="Yang L."/>
        </authorList>
    </citation>
    <scope>NUCLEOTIDE SEQUENCE [LARGE SCALE GENOMIC DNA]</scope>
    <source>
        <strain evidence="3">YNDBR</strain>
        <tissue evidence="3">Leaf</tissue>
    </source>
</reference>
<dbReference type="InterPro" id="IPR050853">
    <property type="entry name" value="WD_repeat_DNA-damage-binding"/>
</dbReference>
<evidence type="ECO:0000256" key="2">
    <source>
        <dbReference type="ARBA" id="ARBA00022737"/>
    </source>
</evidence>
<gene>
    <name evidence="3" type="ORF">Syun_025448</name>
</gene>
<keyword evidence="4" id="KW-1185">Reference proteome</keyword>
<dbReference type="EMBL" id="JBBNAF010000011">
    <property type="protein sequence ID" value="KAK9098403.1"/>
    <property type="molecule type" value="Genomic_DNA"/>
</dbReference>
<dbReference type="GO" id="GO:0003677">
    <property type="term" value="F:DNA binding"/>
    <property type="evidence" value="ECO:0007669"/>
    <property type="project" value="TreeGrafter"/>
</dbReference>
<accession>A0AAP0EX87</accession>
<dbReference type="InterPro" id="IPR036322">
    <property type="entry name" value="WD40_repeat_dom_sf"/>
</dbReference>
<dbReference type="PANTHER" id="PTHR14773">
    <property type="entry name" value="WD REPEAT-CONTAINING PROTEIN 76"/>
    <property type="match status" value="1"/>
</dbReference>
<proteinExistence type="predicted"/>
<name>A0AAP0EX87_9MAGN</name>
<evidence type="ECO:0000313" key="4">
    <source>
        <dbReference type="Proteomes" id="UP001420932"/>
    </source>
</evidence>
<dbReference type="AlphaFoldDB" id="A0AAP0EX87"/>
<evidence type="ECO:0000256" key="1">
    <source>
        <dbReference type="ARBA" id="ARBA00022574"/>
    </source>
</evidence>
<evidence type="ECO:0000313" key="3">
    <source>
        <dbReference type="EMBL" id="KAK9098403.1"/>
    </source>
</evidence>
<dbReference type="GO" id="GO:0005634">
    <property type="term" value="C:nucleus"/>
    <property type="evidence" value="ECO:0007669"/>
    <property type="project" value="TreeGrafter"/>
</dbReference>
<comment type="caution">
    <text evidence="3">The sequence shown here is derived from an EMBL/GenBank/DDBJ whole genome shotgun (WGS) entry which is preliminary data.</text>
</comment>
<organism evidence="3 4">
    <name type="scientific">Stephania yunnanensis</name>
    <dbReference type="NCBI Taxonomy" id="152371"/>
    <lineage>
        <taxon>Eukaryota</taxon>
        <taxon>Viridiplantae</taxon>
        <taxon>Streptophyta</taxon>
        <taxon>Embryophyta</taxon>
        <taxon>Tracheophyta</taxon>
        <taxon>Spermatophyta</taxon>
        <taxon>Magnoliopsida</taxon>
        <taxon>Ranunculales</taxon>
        <taxon>Menispermaceae</taxon>
        <taxon>Menispermoideae</taxon>
        <taxon>Cissampelideae</taxon>
        <taxon>Stephania</taxon>
    </lineage>
</organism>
<dbReference type="SUPFAM" id="SSF50978">
    <property type="entry name" value="WD40 repeat-like"/>
    <property type="match status" value="1"/>
</dbReference>
<dbReference type="PANTHER" id="PTHR14773:SF0">
    <property type="entry name" value="WD REPEAT-CONTAINING PROTEIN 76"/>
    <property type="match status" value="1"/>
</dbReference>
<dbReference type="InterPro" id="IPR015943">
    <property type="entry name" value="WD40/YVTN_repeat-like_dom_sf"/>
</dbReference>
<keyword evidence="1" id="KW-0853">WD repeat</keyword>
<keyword evidence="2" id="KW-0677">Repeat</keyword>
<protein>
    <submittedName>
        <fullName evidence="3">Uncharacterized protein</fullName>
    </submittedName>
</protein>
<dbReference type="Proteomes" id="UP001420932">
    <property type="component" value="Unassembled WGS sequence"/>
</dbReference>
<dbReference type="GO" id="GO:2000001">
    <property type="term" value="P:regulation of DNA damage checkpoint"/>
    <property type="evidence" value="ECO:0007669"/>
    <property type="project" value="TreeGrafter"/>
</dbReference>
<dbReference type="Gene3D" id="2.130.10.10">
    <property type="entry name" value="YVTN repeat-like/Quinoprotein amine dehydrogenase"/>
    <property type="match status" value="1"/>
</dbReference>